<evidence type="ECO:0000313" key="7">
    <source>
        <dbReference type="Proteomes" id="UP000682951"/>
    </source>
</evidence>
<feature type="modified residue" description="N6-carboxylysine" evidence="2">
    <location>
        <position position="176"/>
    </location>
</feature>
<keyword evidence="2" id="KW-0547">Nucleotide-binding</keyword>
<dbReference type="PANTHER" id="PTHR23135:SF4">
    <property type="entry name" value="UDP-N-ACETYLMURAMOYL-L-ALANYL-D-GLUTAMATE--2,6-DIAMINOPIMELATE LIGASE MURE HOMOLOG, CHLOROPLASTIC"/>
    <property type="match status" value="1"/>
</dbReference>
<dbReference type="Gene3D" id="3.40.1190.10">
    <property type="entry name" value="Mur-like, catalytic domain"/>
    <property type="match status" value="1"/>
</dbReference>
<dbReference type="InterPro" id="IPR036615">
    <property type="entry name" value="Mur_ligase_C_dom_sf"/>
</dbReference>
<feature type="binding site" evidence="2">
    <location>
        <begin position="66"/>
        <end position="72"/>
    </location>
    <ligand>
        <name>ATP</name>
        <dbReference type="ChEBI" id="CHEBI:30616"/>
    </ligand>
</feature>
<comment type="catalytic activity">
    <reaction evidence="2">
        <text>UDP-N-acetyl-alpha-D-muramoyl-L-alanyl-D-glutamate + meso-2,6-diaminopimelate + ATP = UDP-N-acetyl-alpha-D-muramoyl-L-alanyl-gamma-D-glutamyl-meso-2,6-diaminopimelate + ADP + phosphate + H(+)</text>
        <dbReference type="Rhea" id="RHEA:23676"/>
        <dbReference type="ChEBI" id="CHEBI:15378"/>
        <dbReference type="ChEBI" id="CHEBI:30616"/>
        <dbReference type="ChEBI" id="CHEBI:43474"/>
        <dbReference type="ChEBI" id="CHEBI:57791"/>
        <dbReference type="ChEBI" id="CHEBI:83900"/>
        <dbReference type="ChEBI" id="CHEBI:83905"/>
        <dbReference type="ChEBI" id="CHEBI:456216"/>
        <dbReference type="EC" id="6.3.2.13"/>
    </reaction>
</comment>
<dbReference type="Proteomes" id="UP000682951">
    <property type="component" value="Unassembled WGS sequence"/>
</dbReference>
<keyword evidence="7" id="KW-1185">Reference proteome</keyword>
<comment type="pathway">
    <text evidence="2 3">Cell wall biogenesis; peptidoglycan biosynthesis.</text>
</comment>
<feature type="binding site" evidence="2">
    <location>
        <position position="403"/>
    </location>
    <ligand>
        <name>meso-2,6-diaminopimelate</name>
        <dbReference type="ChEBI" id="CHEBI:57791"/>
    </ligand>
</feature>
<sequence length="437" mass="47537">MKIYIENGFVTDNSNECENGCLFVKISANSAFWEVARERGARLISIDECKKILNIDENIKIVGITGTNGKTTTAAAICSALLNLGFGCGLSGTRGAFINGKRIDEKALTTSPILQTLGYLKVASEQKCKFFIMEVSSHAIAQNRIEGLKFALKIFTNLTQDHLDYHKSMDEYARVKSSFFSDEGLKLINIDDNGGLKFNAKNAYTYSLSKYATFTPIAYGLKGGIDAVVKTPNGDVELSSSLQGEFNLYNLIATIAAIKLLTNASNSDISTAISEFSGVAGRVEVVSGEPLVIVDFAHTPDGIEKVLNALRHLNLVVVFGAGGDRDNTKRPKMGAIAQRYANFCIVTSDNPRSEEPETIIDEICAGMDINKSVVREVDRKKAIELGLSKVRELGAGAALVILGKGDEEYQEIKGVKYPFSDKNIVEACLFPDISFNF</sequence>
<feature type="binding site" evidence="2">
    <location>
        <position position="136"/>
    </location>
    <ligand>
        <name>UDP-N-acetyl-alpha-D-muramoyl-L-alanyl-D-glutamate</name>
        <dbReference type="ChEBI" id="CHEBI:83900"/>
    </ligand>
</feature>
<feature type="binding site" evidence="2">
    <location>
        <position position="325"/>
    </location>
    <ligand>
        <name>meso-2,6-diaminopimelate</name>
        <dbReference type="ChEBI" id="CHEBI:57791"/>
    </ligand>
</feature>
<evidence type="ECO:0000259" key="4">
    <source>
        <dbReference type="Pfam" id="PF02875"/>
    </source>
</evidence>
<keyword evidence="2" id="KW-0067">ATP-binding</keyword>
<comment type="cofactor">
    <cofactor evidence="2">
        <name>Mg(2+)</name>
        <dbReference type="ChEBI" id="CHEBI:18420"/>
    </cofactor>
</comment>
<keyword evidence="2 3" id="KW-0133">Cell shape</keyword>
<keyword evidence="2 3" id="KW-0132">Cell division</keyword>
<dbReference type="RefSeq" id="WP_212142469.1">
    <property type="nucleotide sequence ID" value="NZ_JAGSSW010000011.1"/>
</dbReference>
<dbReference type="EC" id="6.3.2.13" evidence="2"/>
<evidence type="ECO:0000256" key="2">
    <source>
        <dbReference type="HAMAP-Rule" id="MF_00208"/>
    </source>
</evidence>
<feature type="binding site" evidence="2">
    <location>
        <position position="144"/>
    </location>
    <ligand>
        <name>UDP-N-acetyl-alpha-D-muramoyl-L-alanyl-D-glutamate</name>
        <dbReference type="ChEBI" id="CHEBI:83900"/>
    </ligand>
</feature>
<reference evidence="6 7" key="1">
    <citation type="submission" date="2021-04" db="EMBL/GenBank/DDBJ databases">
        <title>Molecular and phenotypic characterization and identification of bacterial isolates recovered from the Anatolian ground squirrels (Spermophilus xanthoprymnus) and which have the potential to form a new species in the Campylobacter genus.</title>
        <authorList>
            <person name="Aydin F."/>
            <person name="Abay S."/>
            <person name="Kayman T."/>
            <person name="Karakaya E."/>
            <person name="Mustak H.K."/>
            <person name="Mustak I.B."/>
            <person name="Bilgin N."/>
            <person name="Duzler A."/>
            <person name="Sahin O."/>
            <person name="Guran O."/>
            <person name="Saticioglu I.B."/>
        </authorList>
    </citation>
    <scope>NUCLEOTIDE SEQUENCE [LARGE SCALE GENOMIC DNA]</scope>
    <source>
        <strain evidence="7">faydin-G24</strain>
    </source>
</reference>
<evidence type="ECO:0000256" key="1">
    <source>
        <dbReference type="ARBA" id="ARBA00005898"/>
    </source>
</evidence>
<evidence type="ECO:0000259" key="5">
    <source>
        <dbReference type="Pfam" id="PF08245"/>
    </source>
</evidence>
<feature type="domain" description="Mur ligase C-terminal" evidence="4">
    <location>
        <begin position="281"/>
        <end position="405"/>
    </location>
</feature>
<comment type="caution">
    <text evidence="2">Lacks conserved residue(s) required for the propagation of feature annotation.</text>
</comment>
<comment type="function">
    <text evidence="2">Catalyzes the addition of meso-diaminopimelic acid to the nucleotide precursor UDP-N-acetylmuramoyl-L-alanyl-D-glutamate (UMAG) in the biosynthesis of bacterial cell-wall peptidoglycan.</text>
</comment>
<feature type="domain" description="Mur ligase central" evidence="5">
    <location>
        <begin position="64"/>
        <end position="257"/>
    </location>
</feature>
<dbReference type="PANTHER" id="PTHR23135">
    <property type="entry name" value="MUR LIGASE FAMILY MEMBER"/>
    <property type="match status" value="1"/>
</dbReference>
<dbReference type="EMBL" id="JAGSSW010000011">
    <property type="protein sequence ID" value="MBR8464649.1"/>
    <property type="molecule type" value="Genomic_DNA"/>
</dbReference>
<gene>
    <name evidence="2" type="primary">murE</name>
    <name evidence="6" type="ORF">KDD93_08765</name>
</gene>
<dbReference type="HAMAP" id="MF_00208">
    <property type="entry name" value="MurE"/>
    <property type="match status" value="1"/>
</dbReference>
<keyword evidence="2 3" id="KW-0131">Cell cycle</keyword>
<dbReference type="InterPro" id="IPR013221">
    <property type="entry name" value="Mur_ligase_cen"/>
</dbReference>
<evidence type="ECO:0000256" key="3">
    <source>
        <dbReference type="RuleBase" id="RU004135"/>
    </source>
</evidence>
<feature type="binding site" evidence="2">
    <location>
        <position position="142"/>
    </location>
    <ligand>
        <name>UDP-N-acetyl-alpha-D-muramoyl-L-alanyl-D-glutamate</name>
        <dbReference type="ChEBI" id="CHEBI:83900"/>
    </ligand>
</feature>
<dbReference type="InterPro" id="IPR036565">
    <property type="entry name" value="Mur-like_cat_sf"/>
</dbReference>
<accession>A0ABS5HK48</accession>
<feature type="binding site" evidence="2">
    <location>
        <position position="14"/>
    </location>
    <ligand>
        <name>UDP-N-acetyl-alpha-D-muramoyl-L-alanyl-D-glutamate</name>
        <dbReference type="ChEBI" id="CHEBI:83900"/>
    </ligand>
</feature>
<dbReference type="Pfam" id="PF08245">
    <property type="entry name" value="Mur_ligase_M"/>
    <property type="match status" value="1"/>
</dbReference>
<keyword evidence="2" id="KW-0963">Cytoplasm</keyword>
<feature type="binding site" evidence="2">
    <location>
        <position position="407"/>
    </location>
    <ligand>
        <name>meso-2,6-diaminopimelate</name>
        <dbReference type="ChEBI" id="CHEBI:57791"/>
    </ligand>
</feature>
<feature type="binding site" evidence="2">
    <location>
        <begin position="349"/>
        <end position="352"/>
    </location>
    <ligand>
        <name>meso-2,6-diaminopimelate</name>
        <dbReference type="ChEBI" id="CHEBI:57791"/>
    </ligand>
</feature>
<dbReference type="InterPro" id="IPR005761">
    <property type="entry name" value="UDP-N-AcMur-Glu-dNH2Pim_ligase"/>
</dbReference>
<name>A0ABS5HK48_9BACT</name>
<keyword evidence="2 3" id="KW-0961">Cell wall biogenesis/degradation</keyword>
<comment type="PTM">
    <text evidence="2">Carboxylation is probably crucial for Mg(2+) binding and, consequently, for the gamma-phosphate positioning of ATP.</text>
</comment>
<dbReference type="InterPro" id="IPR004101">
    <property type="entry name" value="Mur_ligase_C"/>
</dbReference>
<dbReference type="SUPFAM" id="SSF53623">
    <property type="entry name" value="MurD-like peptide ligases, catalytic domain"/>
    <property type="match status" value="1"/>
</dbReference>
<comment type="subcellular location">
    <subcellularLocation>
        <location evidence="2 3">Cytoplasm</location>
    </subcellularLocation>
</comment>
<protein>
    <recommendedName>
        <fullName evidence="2">UDP-N-acetylmuramoyl-L-alanyl-D-glutamate--2,6-diaminopimelate ligase</fullName>
        <ecNumber evidence="2">6.3.2.13</ecNumber>
    </recommendedName>
    <alternativeName>
        <fullName evidence="2">Meso-A2pm-adding enzyme</fullName>
    </alternativeName>
    <alternativeName>
        <fullName evidence="2">Meso-diaminopimelate-adding enzyme</fullName>
    </alternativeName>
    <alternativeName>
        <fullName evidence="2">UDP-MurNAc-L-Ala-D-Glu:meso-diaminopimelate ligase</fullName>
    </alternativeName>
    <alternativeName>
        <fullName evidence="2">UDP-MurNAc-tripeptide synthetase</fullName>
    </alternativeName>
    <alternativeName>
        <fullName evidence="2">UDP-N-acetylmuramyl-tripeptide synthetase</fullName>
    </alternativeName>
</protein>
<dbReference type="NCBIfam" id="NF001126">
    <property type="entry name" value="PRK00139.1-4"/>
    <property type="match status" value="1"/>
</dbReference>
<keyword evidence="2" id="KW-0460">Magnesium</keyword>
<dbReference type="Gene3D" id="3.90.190.20">
    <property type="entry name" value="Mur ligase, C-terminal domain"/>
    <property type="match status" value="1"/>
</dbReference>
<keyword evidence="2 6" id="KW-0436">Ligase</keyword>
<organism evidence="6 7">
    <name type="scientific">Campylobacter anatolicus</name>
    <dbReference type="NCBI Taxonomy" id="2829105"/>
    <lineage>
        <taxon>Bacteria</taxon>
        <taxon>Pseudomonadati</taxon>
        <taxon>Campylobacterota</taxon>
        <taxon>Epsilonproteobacteria</taxon>
        <taxon>Campylobacterales</taxon>
        <taxon>Campylobacteraceae</taxon>
        <taxon>Campylobacter</taxon>
    </lineage>
</organism>
<dbReference type="Pfam" id="PF02875">
    <property type="entry name" value="Mur_ligase_C"/>
    <property type="match status" value="1"/>
</dbReference>
<keyword evidence="2 3" id="KW-0573">Peptidoglycan synthesis</keyword>
<proteinExistence type="inferred from homology"/>
<feature type="binding site" evidence="2">
    <location>
        <begin position="109"/>
        <end position="110"/>
    </location>
    <ligand>
        <name>UDP-N-acetyl-alpha-D-muramoyl-L-alanyl-D-glutamate</name>
        <dbReference type="ChEBI" id="CHEBI:83900"/>
    </ligand>
</feature>
<evidence type="ECO:0000313" key="6">
    <source>
        <dbReference type="EMBL" id="MBR8464649.1"/>
    </source>
</evidence>
<dbReference type="GO" id="GO:0008765">
    <property type="term" value="F:UDP-N-acetylmuramoylalanyl-D-glutamate-2,6-diaminopimelate ligase activity"/>
    <property type="evidence" value="ECO:0007669"/>
    <property type="project" value="UniProtKB-EC"/>
</dbReference>
<comment type="similarity">
    <text evidence="1 2">Belongs to the MurCDEF family. MurE subfamily.</text>
</comment>
<feature type="short sequence motif" description="Meso-diaminopimelate recognition motif" evidence="2">
    <location>
        <begin position="349"/>
        <end position="352"/>
    </location>
</feature>
<dbReference type="NCBIfam" id="TIGR01085">
    <property type="entry name" value="murE"/>
    <property type="match status" value="1"/>
</dbReference>
<dbReference type="SUPFAM" id="SSF53244">
    <property type="entry name" value="MurD-like peptide ligases, peptide-binding domain"/>
    <property type="match status" value="1"/>
</dbReference>
<comment type="caution">
    <text evidence="6">The sequence shown here is derived from an EMBL/GenBank/DDBJ whole genome shotgun (WGS) entry which is preliminary data.</text>
</comment>